<dbReference type="PANTHER" id="PTHR43491:SF2">
    <property type="entry name" value="UDP-N-ACETYL-D-MANNOSAMINE DEHYDROGENASE"/>
    <property type="match status" value="1"/>
</dbReference>
<dbReference type="InterPro" id="IPR036291">
    <property type="entry name" value="NAD(P)-bd_dom_sf"/>
</dbReference>
<dbReference type="SUPFAM" id="SSF48179">
    <property type="entry name" value="6-phosphogluconate dehydrogenase C-terminal domain-like"/>
    <property type="match status" value="1"/>
</dbReference>
<dbReference type="Pfam" id="PF03720">
    <property type="entry name" value="UDPG_MGDP_dh_C"/>
    <property type="match status" value="1"/>
</dbReference>
<evidence type="ECO:0000313" key="8">
    <source>
        <dbReference type="Proteomes" id="UP001217776"/>
    </source>
</evidence>
<dbReference type="EMBL" id="JAQNVG010000025">
    <property type="protein sequence ID" value="MDC2237046.1"/>
    <property type="molecule type" value="Genomic_DNA"/>
</dbReference>
<feature type="domain" description="UDP-glucose/GDP-mannose dehydrogenase C-terminal" evidence="6">
    <location>
        <begin position="317"/>
        <end position="417"/>
    </location>
</feature>
<dbReference type="GO" id="GO:0016616">
    <property type="term" value="F:oxidoreductase activity, acting on the CH-OH group of donors, NAD or NADP as acceptor"/>
    <property type="evidence" value="ECO:0007669"/>
    <property type="project" value="InterPro"/>
</dbReference>
<dbReference type="GO" id="GO:0000271">
    <property type="term" value="P:polysaccharide biosynthetic process"/>
    <property type="evidence" value="ECO:0007669"/>
    <property type="project" value="InterPro"/>
</dbReference>
<evidence type="ECO:0000256" key="4">
    <source>
        <dbReference type="PIRNR" id="PIRNR000124"/>
    </source>
</evidence>
<dbReference type="InterPro" id="IPR008927">
    <property type="entry name" value="6-PGluconate_DH-like_C_sf"/>
</dbReference>
<evidence type="ECO:0000256" key="2">
    <source>
        <dbReference type="ARBA" id="ARBA00023002"/>
    </source>
</evidence>
<comment type="similarity">
    <text evidence="1 4">Belongs to the UDP-glucose/GDP-mannose dehydrogenase family.</text>
</comment>
<dbReference type="PIRSF" id="PIRSF500136">
    <property type="entry name" value="UDP_ManNAc_DH"/>
    <property type="match status" value="1"/>
</dbReference>
<dbReference type="InterPro" id="IPR014026">
    <property type="entry name" value="UDP-Glc/GDP-Man_DH_dimer"/>
</dbReference>
<evidence type="ECO:0000313" key="7">
    <source>
        <dbReference type="EMBL" id="MDC2237046.1"/>
    </source>
</evidence>
<dbReference type="SUPFAM" id="SSF51735">
    <property type="entry name" value="NAD(P)-binding Rossmann-fold domains"/>
    <property type="match status" value="1"/>
</dbReference>
<dbReference type="Pfam" id="PF03721">
    <property type="entry name" value="UDPG_MGDP_dh_N"/>
    <property type="match status" value="1"/>
</dbReference>
<dbReference type="RefSeq" id="WP_016271440.1">
    <property type="nucleotide sequence ID" value="NZ_JADNKL010000004.1"/>
</dbReference>
<sequence>MKKEFIGIIGLGYVGFPLACLFARKYKVIGFDRNERRVGEIQQGTDSTGEVSDEKVRMALDAGMECTTDKERLKECNVFIIAVPTPIDRHRNPELSPLEKASMTVGEALSPGDIVIYESTVYPGVTEEFCVPLLEKASGLCFNKDFFVGYSPERINPGDKEHTVENICKITSGSTPEAAEYIDNLYRSVLKNGTYRASSIKVAEAAKIIENSQRDVNIAFMNEIAKIFHALEIDTQEVLRAAGTKWNFLPFTPGLVGGHCISVDPYYLIQRAELDGIRPRLMTEARRINDTMGGYVAARVVESMNRNGILVNGASVLILGFAFKENCPDVRNTKVEDIYRNLQKYTSGITVYDPNIDAREVMAEYGIEICTDGKEIEGKTYDAIIGCVSHSCFDSLDIQAMRKRKSIVYDIKGNIPKEYVTDRL</sequence>
<dbReference type="InterPro" id="IPR017476">
    <property type="entry name" value="UDP-Glc/GDP-Man"/>
</dbReference>
<name>A0AAP3WFR4_BACT4</name>
<dbReference type="InterPro" id="IPR001732">
    <property type="entry name" value="UDP-Glc/GDP-Man_DH_N"/>
</dbReference>
<dbReference type="InterPro" id="IPR028359">
    <property type="entry name" value="UDP_ManNAc/GlcNAc_DH"/>
</dbReference>
<organism evidence="7 8">
    <name type="scientific">Bacteroides thetaiotaomicron</name>
    <dbReference type="NCBI Taxonomy" id="818"/>
    <lineage>
        <taxon>Bacteria</taxon>
        <taxon>Pseudomonadati</taxon>
        <taxon>Bacteroidota</taxon>
        <taxon>Bacteroidia</taxon>
        <taxon>Bacteroidales</taxon>
        <taxon>Bacteroidaceae</taxon>
        <taxon>Bacteroides</taxon>
    </lineage>
</organism>
<dbReference type="NCBIfam" id="TIGR03026">
    <property type="entry name" value="NDP-sugDHase"/>
    <property type="match status" value="1"/>
</dbReference>
<comment type="caution">
    <text evidence="7">The sequence shown here is derived from an EMBL/GenBank/DDBJ whole genome shotgun (WGS) entry which is preliminary data.</text>
</comment>
<keyword evidence="5" id="KW-0472">Membrane</keyword>
<keyword evidence="3" id="KW-0520">NAD</keyword>
<feature type="transmembrane region" description="Helical" evidence="5">
    <location>
        <begin position="6"/>
        <end position="23"/>
    </location>
</feature>
<gene>
    <name evidence="7" type="ORF">PO127_14975</name>
</gene>
<keyword evidence="2" id="KW-0560">Oxidoreductase</keyword>
<dbReference type="Proteomes" id="UP001217776">
    <property type="component" value="Unassembled WGS sequence"/>
</dbReference>
<evidence type="ECO:0000256" key="1">
    <source>
        <dbReference type="ARBA" id="ARBA00006601"/>
    </source>
</evidence>
<evidence type="ECO:0000256" key="3">
    <source>
        <dbReference type="ARBA" id="ARBA00023027"/>
    </source>
</evidence>
<keyword evidence="5" id="KW-0812">Transmembrane</keyword>
<dbReference type="GO" id="GO:0016628">
    <property type="term" value="F:oxidoreductase activity, acting on the CH-CH group of donors, NAD or NADP as acceptor"/>
    <property type="evidence" value="ECO:0007669"/>
    <property type="project" value="InterPro"/>
</dbReference>
<dbReference type="GO" id="GO:0051287">
    <property type="term" value="F:NAD binding"/>
    <property type="evidence" value="ECO:0007669"/>
    <property type="project" value="InterPro"/>
</dbReference>
<protein>
    <submittedName>
        <fullName evidence="7">Nucleotide sugar dehydrogenase</fullName>
    </submittedName>
</protein>
<dbReference type="PANTHER" id="PTHR43491">
    <property type="entry name" value="UDP-N-ACETYL-D-MANNOSAMINE DEHYDROGENASE"/>
    <property type="match status" value="1"/>
</dbReference>
<dbReference type="PIRSF" id="PIRSF000124">
    <property type="entry name" value="UDPglc_GDPman_dh"/>
    <property type="match status" value="1"/>
</dbReference>
<dbReference type="AlphaFoldDB" id="A0AAP3WFR4"/>
<accession>A0AAP3WFR4</accession>
<proteinExistence type="inferred from homology"/>
<keyword evidence="5" id="KW-1133">Transmembrane helix</keyword>
<dbReference type="Gene3D" id="3.40.50.720">
    <property type="entry name" value="NAD(P)-binding Rossmann-like Domain"/>
    <property type="match status" value="2"/>
</dbReference>
<dbReference type="SUPFAM" id="SSF52413">
    <property type="entry name" value="UDP-glucose/GDP-mannose dehydrogenase C-terminal domain"/>
    <property type="match status" value="1"/>
</dbReference>
<evidence type="ECO:0000259" key="6">
    <source>
        <dbReference type="SMART" id="SM00984"/>
    </source>
</evidence>
<dbReference type="Pfam" id="PF00984">
    <property type="entry name" value="UDPG_MGDP_dh"/>
    <property type="match status" value="1"/>
</dbReference>
<dbReference type="InterPro" id="IPR036220">
    <property type="entry name" value="UDP-Glc/GDP-Man_DH_C_sf"/>
</dbReference>
<dbReference type="InterPro" id="IPR014027">
    <property type="entry name" value="UDP-Glc/GDP-Man_DH_C"/>
</dbReference>
<evidence type="ECO:0000256" key="5">
    <source>
        <dbReference type="SAM" id="Phobius"/>
    </source>
</evidence>
<dbReference type="SMART" id="SM00984">
    <property type="entry name" value="UDPG_MGDP_dh_C"/>
    <property type="match status" value="1"/>
</dbReference>
<reference evidence="7" key="1">
    <citation type="submission" date="2022-10" db="EMBL/GenBank/DDBJ databases">
        <title>Human gut microbiome strain richness.</title>
        <authorList>
            <person name="Chen-Liaw A."/>
        </authorList>
    </citation>
    <scope>NUCLEOTIDE SEQUENCE</scope>
    <source>
        <strain evidence="7">1001283st1_A3_1001283B150304_161114</strain>
    </source>
</reference>